<feature type="chain" id="PRO_5045557108" description="Phosphatase" evidence="1">
    <location>
        <begin position="27"/>
        <end position="71"/>
    </location>
</feature>
<keyword evidence="3" id="KW-1185">Reference proteome</keyword>
<reference evidence="2 3" key="1">
    <citation type="submission" date="2015-09" db="EMBL/GenBank/DDBJ databases">
        <title>Genome sequencing project for genomic taxonomy and phylogenomics of Bacillus-like bacteria.</title>
        <authorList>
            <person name="Liu B."/>
            <person name="Wang J."/>
            <person name="Zhu Y."/>
            <person name="Liu G."/>
            <person name="Chen Q."/>
            <person name="Chen Z."/>
            <person name="Lan J."/>
            <person name="Che J."/>
            <person name="Ge C."/>
            <person name="Shi H."/>
            <person name="Pan Z."/>
            <person name="Liu X."/>
        </authorList>
    </citation>
    <scope>NUCLEOTIDE SEQUENCE [LARGE SCALE GENOMIC DNA]</scope>
    <source>
        <strain evidence="2 3">DSM 8552</strain>
    </source>
</reference>
<organism evidence="2 3">
    <name type="scientific">Brevibacillus choshinensis</name>
    <dbReference type="NCBI Taxonomy" id="54911"/>
    <lineage>
        <taxon>Bacteria</taxon>
        <taxon>Bacillati</taxon>
        <taxon>Bacillota</taxon>
        <taxon>Bacilli</taxon>
        <taxon>Bacillales</taxon>
        <taxon>Paenibacillaceae</taxon>
        <taxon>Brevibacillus</taxon>
    </lineage>
</organism>
<gene>
    <name evidence="2" type="ORF">AN963_02115</name>
</gene>
<accession>A0ABR5NAP5</accession>
<protein>
    <recommendedName>
        <fullName evidence="4">Phosphatase</fullName>
    </recommendedName>
</protein>
<dbReference type="RefSeq" id="WP_055742912.1">
    <property type="nucleotide sequence ID" value="NZ_LJJB01000007.1"/>
</dbReference>
<comment type="caution">
    <text evidence="2">The sequence shown here is derived from an EMBL/GenBank/DDBJ whole genome shotgun (WGS) entry which is preliminary data.</text>
</comment>
<sequence>MKKQKWMMMGASAVVCAALLAPGAFAKDKNDSYETPSSTLFGTTYLHVEKQVPTYGPAHFFSPPENDNNKK</sequence>
<evidence type="ECO:0000313" key="2">
    <source>
        <dbReference type="EMBL" id="KQL48619.1"/>
    </source>
</evidence>
<keyword evidence="1" id="KW-0732">Signal</keyword>
<proteinExistence type="predicted"/>
<evidence type="ECO:0008006" key="4">
    <source>
        <dbReference type="Google" id="ProtNLM"/>
    </source>
</evidence>
<evidence type="ECO:0000256" key="1">
    <source>
        <dbReference type="SAM" id="SignalP"/>
    </source>
</evidence>
<dbReference type="Proteomes" id="UP000051063">
    <property type="component" value="Unassembled WGS sequence"/>
</dbReference>
<evidence type="ECO:0000313" key="3">
    <source>
        <dbReference type="Proteomes" id="UP000051063"/>
    </source>
</evidence>
<feature type="signal peptide" evidence="1">
    <location>
        <begin position="1"/>
        <end position="26"/>
    </location>
</feature>
<dbReference type="EMBL" id="LJJB01000007">
    <property type="protein sequence ID" value="KQL48619.1"/>
    <property type="molecule type" value="Genomic_DNA"/>
</dbReference>
<name>A0ABR5NAP5_BRECH</name>